<gene>
    <name evidence="3" type="ORF">LtaPh_0203251</name>
</gene>
<protein>
    <submittedName>
        <fullName evidence="3">Ubiquitin-conjugating enzyme e2, putative</fullName>
    </submittedName>
</protein>
<organism evidence="3 4">
    <name type="scientific">Leishmania tarentolae</name>
    <name type="common">Sauroleishmania tarentolae</name>
    <dbReference type="NCBI Taxonomy" id="5689"/>
    <lineage>
        <taxon>Eukaryota</taxon>
        <taxon>Discoba</taxon>
        <taxon>Euglenozoa</taxon>
        <taxon>Kinetoplastea</taxon>
        <taxon>Metakinetoplastina</taxon>
        <taxon>Trypanosomatida</taxon>
        <taxon>Trypanosomatidae</taxon>
        <taxon>Leishmaniinae</taxon>
        <taxon>Leishmania</taxon>
        <taxon>lizard Leishmania</taxon>
    </lineage>
</organism>
<reference evidence="3" key="1">
    <citation type="submission" date="2019-11" db="EMBL/GenBank/DDBJ databases">
        <title>Leishmania tarentolae CDS.</title>
        <authorList>
            <person name="Goto Y."/>
            <person name="Yamagishi J."/>
        </authorList>
    </citation>
    <scope>NUCLEOTIDE SEQUENCE [LARGE SCALE GENOMIC DNA]</scope>
    <source>
        <strain evidence="3">Parrot Tar II</strain>
    </source>
</reference>
<evidence type="ECO:0000313" key="4">
    <source>
        <dbReference type="Proteomes" id="UP000419144"/>
    </source>
</evidence>
<accession>A0A640K7D6</accession>
<keyword evidence="2" id="KW-0732">Signal</keyword>
<feature type="region of interest" description="Disordered" evidence="1">
    <location>
        <begin position="119"/>
        <end position="161"/>
    </location>
</feature>
<evidence type="ECO:0000256" key="2">
    <source>
        <dbReference type="SAM" id="SignalP"/>
    </source>
</evidence>
<name>A0A640K7D6_LEITA</name>
<comment type="caution">
    <text evidence="3">The sequence shown here is derived from an EMBL/GenBank/DDBJ whole genome shotgun (WGS) entry which is preliminary data.</text>
</comment>
<feature type="chain" id="PRO_5025044301" evidence="2">
    <location>
        <begin position="23"/>
        <end position="216"/>
    </location>
</feature>
<feature type="signal peptide" evidence="2">
    <location>
        <begin position="1"/>
        <end position="22"/>
    </location>
</feature>
<dbReference type="VEuPathDB" id="TriTrypDB:LtaPh_0203251"/>
<proteinExistence type="predicted"/>
<dbReference type="EMBL" id="BLBS01000002">
    <property type="protein sequence ID" value="GET85473.1"/>
    <property type="molecule type" value="Genomic_DNA"/>
</dbReference>
<dbReference type="Proteomes" id="UP000419144">
    <property type="component" value="Unassembled WGS sequence"/>
</dbReference>
<feature type="compositionally biased region" description="Basic residues" evidence="1">
    <location>
        <begin position="141"/>
        <end position="155"/>
    </location>
</feature>
<evidence type="ECO:0000313" key="3">
    <source>
        <dbReference type="EMBL" id="GET85473.1"/>
    </source>
</evidence>
<keyword evidence="4" id="KW-1185">Reference proteome</keyword>
<sequence length="216" mass="24064">MMPLHLLAHACLVLLDISHVHLVRLLLRGVFNVGVVEQLLYSQQNLLDGDVRAPVLLLVKDREADGAARIHIRVKEDRREHALGRLCRVVLCEVEAETKLAALPRRAGLPRDARLPVKQVQPSREGGGGGVPRRSSAHPGCRTRGRHGHRGRRGSRVVGWRSRGRVQRQLRSLSRVLHATDAAAARGDLERLGPEAEWSIFPPCFALLAQARLRQR</sequence>
<evidence type="ECO:0000256" key="1">
    <source>
        <dbReference type="SAM" id="MobiDB-lite"/>
    </source>
</evidence>
<dbReference type="AlphaFoldDB" id="A0A640K7D6"/>